<dbReference type="CDD" id="cd07470">
    <property type="entry name" value="CYTH-like_mRNA_RTPase"/>
    <property type="match status" value="1"/>
</dbReference>
<proteinExistence type="inferred from homology"/>
<dbReference type="InterPro" id="IPR040343">
    <property type="entry name" value="Cet1/Ctl1"/>
</dbReference>
<dbReference type="OrthoDB" id="272147at2759"/>
<evidence type="ECO:0000259" key="10">
    <source>
        <dbReference type="Pfam" id="PF02940"/>
    </source>
</evidence>
<accession>A0A9N9EXK6</accession>
<comment type="subunit">
    <text evidence="8">Heterodimer. The mRNA-capping enzyme is composed of two separate chains alpha and beta, respectively a mRNA guanylyltransferase and an mRNA 5'-triphosphate monophosphatase.</text>
</comment>
<gene>
    <name evidence="11" type="ORF">DEBURN_LOCUS4522</name>
</gene>
<evidence type="ECO:0000256" key="3">
    <source>
        <dbReference type="ARBA" id="ARBA00006345"/>
    </source>
</evidence>
<organism evidence="11 12">
    <name type="scientific">Diversispora eburnea</name>
    <dbReference type="NCBI Taxonomy" id="1213867"/>
    <lineage>
        <taxon>Eukaryota</taxon>
        <taxon>Fungi</taxon>
        <taxon>Fungi incertae sedis</taxon>
        <taxon>Mucoromycota</taxon>
        <taxon>Glomeromycotina</taxon>
        <taxon>Glomeromycetes</taxon>
        <taxon>Diversisporales</taxon>
        <taxon>Diversisporaceae</taxon>
        <taxon>Diversispora</taxon>
    </lineage>
</organism>
<evidence type="ECO:0000313" key="11">
    <source>
        <dbReference type="EMBL" id="CAG8497954.1"/>
    </source>
</evidence>
<comment type="subcellular location">
    <subcellularLocation>
        <location evidence="2 8">Nucleus</location>
    </subcellularLocation>
</comment>
<dbReference type="InterPro" id="IPR033469">
    <property type="entry name" value="CYTH-like_dom_sf"/>
</dbReference>
<keyword evidence="6 8" id="KW-0539">Nucleus</keyword>
<evidence type="ECO:0000313" key="12">
    <source>
        <dbReference type="Proteomes" id="UP000789706"/>
    </source>
</evidence>
<evidence type="ECO:0000256" key="5">
    <source>
        <dbReference type="ARBA" id="ARBA00022801"/>
    </source>
</evidence>
<dbReference type="GO" id="GO:0031533">
    <property type="term" value="C:mRNA capping enzyme complex"/>
    <property type="evidence" value="ECO:0007669"/>
    <property type="project" value="UniProtKB-UniRule"/>
</dbReference>
<comment type="similarity">
    <text evidence="3 8">Belongs to the fungal TPase family.</text>
</comment>
<dbReference type="SUPFAM" id="SSF55154">
    <property type="entry name" value="CYTH-like phosphatases"/>
    <property type="match status" value="1"/>
</dbReference>
<evidence type="ECO:0000256" key="9">
    <source>
        <dbReference type="SAM" id="MobiDB-lite"/>
    </source>
</evidence>
<comment type="catalytic activity">
    <reaction evidence="7">
        <text>a 5'-end triphospho-ribonucleoside in mRNA + H2O = a 5'-end diphospho-ribonucleoside in mRNA + phosphate + H(+)</text>
        <dbReference type="Rhea" id="RHEA:67004"/>
        <dbReference type="Rhea" id="RHEA-COMP:17164"/>
        <dbReference type="Rhea" id="RHEA-COMP:17165"/>
        <dbReference type="ChEBI" id="CHEBI:15377"/>
        <dbReference type="ChEBI" id="CHEBI:15378"/>
        <dbReference type="ChEBI" id="CHEBI:43474"/>
        <dbReference type="ChEBI" id="CHEBI:167616"/>
        <dbReference type="ChEBI" id="CHEBI:167618"/>
        <dbReference type="EC" id="3.6.1.74"/>
    </reaction>
    <physiologicalReaction direction="left-to-right" evidence="7">
        <dbReference type="Rhea" id="RHEA:67005"/>
    </physiologicalReaction>
</comment>
<feature type="compositionally biased region" description="Polar residues" evidence="9">
    <location>
        <begin position="19"/>
        <end position="38"/>
    </location>
</feature>
<dbReference type="EC" id="3.6.1.74" evidence="8"/>
<keyword evidence="12" id="KW-1185">Reference proteome</keyword>
<name>A0A9N9EXK6_9GLOM</name>
<evidence type="ECO:0000256" key="1">
    <source>
        <dbReference type="ARBA" id="ARBA00001946"/>
    </source>
</evidence>
<protein>
    <recommendedName>
        <fullName evidence="8">mRNA-capping enzyme subunit beta</fullName>
        <ecNumber evidence="8">3.6.1.74</ecNumber>
    </recommendedName>
    <alternativeName>
        <fullName evidence="8">mRNA 5'-phosphatase</fullName>
    </alternativeName>
    <alternativeName>
        <fullName evidence="8">mRNA 5'-triphosphate monophosphatase</fullName>
    </alternativeName>
</protein>
<feature type="domain" description="mRNA triphosphatase Cet1-like" evidence="10">
    <location>
        <begin position="53"/>
        <end position="130"/>
    </location>
</feature>
<dbReference type="PANTHER" id="PTHR28118:SF1">
    <property type="entry name" value="POLYNUCLEOTIDE 5'-TRIPHOSPHATASE CTL1-RELATED"/>
    <property type="match status" value="1"/>
</dbReference>
<sequence>MSTNGKRPRYEEDSDETEASTPSSNGSLRQPQSNSQGLPSRLEPTIFGIFPTSDFTKQVGDFLYQNIDREYVEIEAKLGRLIDTRTKERIQLDVACETIVSPQRRNLKFESNMTEAQHKHFNEILNSRVVATKPPYQIVNGGIVEKVRIAVLNVHSPNTYLDYRITVNSEKPDLSHELELEFINPQILIEEKNKLTQQQRNRYVNIVENFINNIRCLAKEAQIP</sequence>
<comment type="caution">
    <text evidence="11">The sequence shown here is derived from an EMBL/GenBank/DDBJ whole genome shotgun (WGS) entry which is preliminary data.</text>
</comment>
<dbReference type="EMBL" id="CAJVPK010000348">
    <property type="protein sequence ID" value="CAG8497954.1"/>
    <property type="molecule type" value="Genomic_DNA"/>
</dbReference>
<dbReference type="GO" id="GO:0004651">
    <property type="term" value="F:polynucleotide 5'-phosphatase activity"/>
    <property type="evidence" value="ECO:0007669"/>
    <property type="project" value="UniProtKB-UniRule"/>
</dbReference>
<keyword evidence="4 8" id="KW-0507">mRNA processing</keyword>
<dbReference type="AlphaFoldDB" id="A0A9N9EXK6"/>
<evidence type="ECO:0000256" key="4">
    <source>
        <dbReference type="ARBA" id="ARBA00022664"/>
    </source>
</evidence>
<evidence type="ECO:0000256" key="2">
    <source>
        <dbReference type="ARBA" id="ARBA00004123"/>
    </source>
</evidence>
<dbReference type="InterPro" id="IPR037009">
    <property type="entry name" value="mRNA_triPase_Cet1_sf"/>
</dbReference>
<dbReference type="InterPro" id="IPR004206">
    <property type="entry name" value="mRNA_triPase_Cet1"/>
</dbReference>
<dbReference type="Gene3D" id="3.20.100.10">
    <property type="entry name" value="mRNA triphosphatase Cet1-like"/>
    <property type="match status" value="3"/>
</dbReference>
<evidence type="ECO:0000256" key="8">
    <source>
        <dbReference type="RuleBase" id="RU367053"/>
    </source>
</evidence>
<evidence type="ECO:0000256" key="6">
    <source>
        <dbReference type="ARBA" id="ARBA00023242"/>
    </source>
</evidence>
<dbReference type="PANTHER" id="PTHR28118">
    <property type="entry name" value="POLYNUCLEOTIDE 5'-TRIPHOSPHATASE-RELATED"/>
    <property type="match status" value="1"/>
</dbReference>
<evidence type="ECO:0000256" key="7">
    <source>
        <dbReference type="ARBA" id="ARBA00047740"/>
    </source>
</evidence>
<feature type="domain" description="mRNA triphosphatase Cet1-like" evidence="10">
    <location>
        <begin position="143"/>
        <end position="193"/>
    </location>
</feature>
<keyword evidence="8" id="KW-0506">mRNA capping</keyword>
<dbReference type="GO" id="GO:0006370">
    <property type="term" value="P:7-methylguanosine mRNA capping"/>
    <property type="evidence" value="ECO:0007669"/>
    <property type="project" value="UniProtKB-UniRule"/>
</dbReference>
<dbReference type="GO" id="GO:0140818">
    <property type="term" value="F:mRNA 5'-triphosphate monophosphatase activity"/>
    <property type="evidence" value="ECO:0007669"/>
    <property type="project" value="UniProtKB-EC"/>
</dbReference>
<reference evidence="11" key="1">
    <citation type="submission" date="2021-06" db="EMBL/GenBank/DDBJ databases">
        <authorList>
            <person name="Kallberg Y."/>
            <person name="Tangrot J."/>
            <person name="Rosling A."/>
        </authorList>
    </citation>
    <scope>NUCLEOTIDE SEQUENCE</scope>
    <source>
        <strain evidence="11">AZ414A</strain>
    </source>
</reference>
<dbReference type="Proteomes" id="UP000789706">
    <property type="component" value="Unassembled WGS sequence"/>
</dbReference>
<comment type="cofactor">
    <cofactor evidence="1 8">
        <name>Mg(2+)</name>
        <dbReference type="ChEBI" id="CHEBI:18420"/>
    </cofactor>
</comment>
<feature type="region of interest" description="Disordered" evidence="9">
    <location>
        <begin position="1"/>
        <end position="43"/>
    </location>
</feature>
<comment type="function">
    <text evidence="8">First step of mRNA capping. Converts the 5'-triphosphate end of a nascent mRNA chain into a diphosphate end.</text>
</comment>
<dbReference type="Pfam" id="PF02940">
    <property type="entry name" value="mRNA_triPase"/>
    <property type="match status" value="2"/>
</dbReference>
<keyword evidence="5 8" id="KW-0378">Hydrolase</keyword>